<organism evidence="3 4">
    <name type="scientific">Blastochloris tepida</name>
    <dbReference type="NCBI Taxonomy" id="2233851"/>
    <lineage>
        <taxon>Bacteria</taxon>
        <taxon>Pseudomonadati</taxon>
        <taxon>Pseudomonadota</taxon>
        <taxon>Alphaproteobacteria</taxon>
        <taxon>Hyphomicrobiales</taxon>
        <taxon>Blastochloridaceae</taxon>
        <taxon>Blastochloris</taxon>
    </lineage>
</organism>
<gene>
    <name evidence="3" type="ORF">BLTE_21650</name>
</gene>
<proteinExistence type="predicted"/>
<reference evidence="3 4" key="1">
    <citation type="submission" date="2018-08" db="EMBL/GenBank/DDBJ databases">
        <title>Complete genome sequencing of Blastochloris tepida GI.</title>
        <authorList>
            <person name="Tsukatani Y."/>
            <person name="Mori H."/>
        </authorList>
    </citation>
    <scope>NUCLEOTIDE SEQUENCE [LARGE SCALE GENOMIC DNA]</scope>
    <source>
        <strain evidence="3 4">GI</strain>
    </source>
</reference>
<accession>A0A348G1P7</accession>
<dbReference type="InterPro" id="IPR041698">
    <property type="entry name" value="Methyltransf_25"/>
</dbReference>
<dbReference type="KEGG" id="blag:BLTE_21650"/>
<dbReference type="RefSeq" id="WP_160140587.1">
    <property type="nucleotide sequence ID" value="NZ_AP018907.1"/>
</dbReference>
<sequence>MTDRMLDPSIRRSATEAWYVSGRASQRDRYAHCLDMLAARLPAPGLVYDLGAGTGHFARLLAARAAQVVGIERLPERVQICRATQADVGNLSFIEGDVLDLDLPAGTADAVSALEMLYYVAPETWPRFFDTVARLLRPGGLLLVSLNVFSQEGAAGETELLDAVSERFRIVETRHMHRMHYYRLELPLIRLLDEITYLERVKVFYPHTLSIGHTVYSPRLDRLLLPPNRLLDRVALPALRRAALALLGSRSLYRLITGASRRFSPQASRSQILVLAERKT</sequence>
<dbReference type="CDD" id="cd02440">
    <property type="entry name" value="AdoMet_MTases"/>
    <property type="match status" value="1"/>
</dbReference>
<keyword evidence="1" id="KW-0808">Transferase</keyword>
<dbReference type="Proteomes" id="UP000266934">
    <property type="component" value="Chromosome"/>
</dbReference>
<dbReference type="PANTHER" id="PTHR43861">
    <property type="entry name" value="TRANS-ACONITATE 2-METHYLTRANSFERASE-RELATED"/>
    <property type="match status" value="1"/>
</dbReference>
<protein>
    <recommendedName>
        <fullName evidence="2">Methyltransferase domain-containing protein</fullName>
    </recommendedName>
</protein>
<feature type="domain" description="Methyltransferase" evidence="2">
    <location>
        <begin position="47"/>
        <end position="140"/>
    </location>
</feature>
<dbReference type="GO" id="GO:0016740">
    <property type="term" value="F:transferase activity"/>
    <property type="evidence" value="ECO:0007669"/>
    <property type="project" value="UniProtKB-KW"/>
</dbReference>
<evidence type="ECO:0000313" key="4">
    <source>
        <dbReference type="Proteomes" id="UP000266934"/>
    </source>
</evidence>
<dbReference type="AlphaFoldDB" id="A0A348G1P7"/>
<keyword evidence="4" id="KW-1185">Reference proteome</keyword>
<name>A0A348G1P7_9HYPH</name>
<evidence type="ECO:0000313" key="3">
    <source>
        <dbReference type="EMBL" id="BBF93480.1"/>
    </source>
</evidence>
<dbReference type="SUPFAM" id="SSF53335">
    <property type="entry name" value="S-adenosyl-L-methionine-dependent methyltransferases"/>
    <property type="match status" value="1"/>
</dbReference>
<dbReference type="EMBL" id="AP018907">
    <property type="protein sequence ID" value="BBF93480.1"/>
    <property type="molecule type" value="Genomic_DNA"/>
</dbReference>
<dbReference type="InterPro" id="IPR029063">
    <property type="entry name" value="SAM-dependent_MTases_sf"/>
</dbReference>
<evidence type="ECO:0000259" key="2">
    <source>
        <dbReference type="Pfam" id="PF13649"/>
    </source>
</evidence>
<dbReference type="OrthoDB" id="9765084at2"/>
<dbReference type="Gene3D" id="3.40.50.150">
    <property type="entry name" value="Vaccinia Virus protein VP39"/>
    <property type="match status" value="1"/>
</dbReference>
<dbReference type="Pfam" id="PF13649">
    <property type="entry name" value="Methyltransf_25"/>
    <property type="match status" value="1"/>
</dbReference>
<evidence type="ECO:0000256" key="1">
    <source>
        <dbReference type="ARBA" id="ARBA00022679"/>
    </source>
</evidence>